<keyword evidence="4" id="KW-1185">Reference proteome</keyword>
<evidence type="ECO:0000313" key="4">
    <source>
        <dbReference type="Proteomes" id="UP000509597"/>
    </source>
</evidence>
<sequence length="759" mass="84820">MFGLFKKKTAKKAPQPETRNEDKLATETPSEATLQDQYIADQPINSKAEDRFNRASFATRIAETIATRADPSSIVLGLFGPWGDGKTSVLEMMQETLLSYPNAIVVRFNPWHFQNEDLLLRGFFATLADAMGQSLPSMKEKAGELLQKYGSVLSLASLTVGGVVQITPGNTAKDVGEAMSNVGLDELRTRIERMLDEASKRLIILIDDIDRLDREETHAIFKLVKLSASFRHTSYVLAFDDVVVSAALGERYGAGGSPAGRAFLEKIIQVPLHLPPVDENSLRQLALEGIQNALNQAEIELTQPQVDTFVRYFDDALLPRLETPRRAKLLSNALMFALPILKGEVNPVDLMLIEGIRVMYPNLYTGIRENSELFLRGEREHRGSLQEAASRVSSLIEQTTPELTTDERATVKSRLLEPLFPRISSMGYGGEWDEIWGAEQKVSSSQYFKRYFTYSVPTGDIPDAHITMLCETAPTSSDTEKQALLEAFAARQGLPRVISKLRQREQSLTQAQASALITAFALNGNLLPRERGMMILADTRAKAGMLIAGLLRQIPAGELRQAEAERAIRIALPVSFSMECIRWIRHYEDSPPEKRVLADEGEVPLRTILTTRIEEADTESPLFIAHPKDATSLYWHWANETSAAHVQQRLEALFSATPEQLDAFLACYVGEAWGIESGLPRPADFERRQYDLVSQLIPAERVASNLRLRYGAELDSPQQYPPETMTQSRRIAHQFMTVHQCVIQLQQPVQATTENVVVR</sequence>
<dbReference type="Pfam" id="PF07693">
    <property type="entry name" value="KAP_NTPase"/>
    <property type="match status" value="1"/>
</dbReference>
<evidence type="ECO:0000256" key="1">
    <source>
        <dbReference type="SAM" id="MobiDB-lite"/>
    </source>
</evidence>
<dbReference type="EMBL" id="CP058627">
    <property type="protein sequence ID" value="QLG88552.1"/>
    <property type="molecule type" value="Genomic_DNA"/>
</dbReference>
<gene>
    <name evidence="3" type="ORF">HQ393_10030</name>
</gene>
<feature type="domain" description="KAP NTPase" evidence="2">
    <location>
        <begin position="54"/>
        <end position="336"/>
    </location>
</feature>
<reference evidence="3 4" key="1">
    <citation type="submission" date="2020-07" db="EMBL/GenBank/DDBJ databases">
        <title>Complete genome sequence of Chitinibacter sp. 2T18.</title>
        <authorList>
            <person name="Bae J.-W."/>
            <person name="Choi J.-W."/>
        </authorList>
    </citation>
    <scope>NUCLEOTIDE SEQUENCE [LARGE SCALE GENOMIC DNA]</scope>
    <source>
        <strain evidence="3 4">2T18</strain>
    </source>
</reference>
<protein>
    <submittedName>
        <fullName evidence="3">NTPase KAP</fullName>
    </submittedName>
</protein>
<dbReference type="Proteomes" id="UP000509597">
    <property type="component" value="Chromosome"/>
</dbReference>
<dbReference type="AlphaFoldDB" id="A0A7H9BJK7"/>
<dbReference type="Gene3D" id="3.40.50.300">
    <property type="entry name" value="P-loop containing nucleotide triphosphate hydrolases"/>
    <property type="match status" value="1"/>
</dbReference>
<dbReference type="RefSeq" id="WP_179355065.1">
    <property type="nucleotide sequence ID" value="NZ_CP058627.1"/>
</dbReference>
<evidence type="ECO:0000313" key="3">
    <source>
        <dbReference type="EMBL" id="QLG88552.1"/>
    </source>
</evidence>
<dbReference type="KEGG" id="chiz:HQ393_10030"/>
<accession>A0A7H9BJK7</accession>
<dbReference type="SUPFAM" id="SSF52540">
    <property type="entry name" value="P-loop containing nucleoside triphosphate hydrolases"/>
    <property type="match status" value="1"/>
</dbReference>
<organism evidence="3 4">
    <name type="scientific">Chitinibacter bivalviorum</name>
    <dbReference type="NCBI Taxonomy" id="2739434"/>
    <lineage>
        <taxon>Bacteria</taxon>
        <taxon>Pseudomonadati</taxon>
        <taxon>Pseudomonadota</taxon>
        <taxon>Betaproteobacteria</taxon>
        <taxon>Neisseriales</taxon>
        <taxon>Chitinibacteraceae</taxon>
        <taxon>Chitinibacter</taxon>
    </lineage>
</organism>
<evidence type="ECO:0000259" key="2">
    <source>
        <dbReference type="Pfam" id="PF07693"/>
    </source>
</evidence>
<dbReference type="PANTHER" id="PTHR22674:SF6">
    <property type="entry name" value="NTPASE KAP FAMILY P-LOOP DOMAIN-CONTAINING PROTEIN 1"/>
    <property type="match status" value="1"/>
</dbReference>
<name>A0A7H9BJK7_9NEIS</name>
<feature type="compositionally biased region" description="Basic residues" evidence="1">
    <location>
        <begin position="1"/>
        <end position="11"/>
    </location>
</feature>
<feature type="region of interest" description="Disordered" evidence="1">
    <location>
        <begin position="1"/>
        <end position="32"/>
    </location>
</feature>
<proteinExistence type="predicted"/>
<dbReference type="InterPro" id="IPR027417">
    <property type="entry name" value="P-loop_NTPase"/>
</dbReference>
<dbReference type="InterPro" id="IPR052754">
    <property type="entry name" value="NTPase_KAP_P-loop"/>
</dbReference>
<dbReference type="PANTHER" id="PTHR22674">
    <property type="entry name" value="NTPASE, KAP FAMILY P-LOOP DOMAIN-CONTAINING 1"/>
    <property type="match status" value="1"/>
</dbReference>
<dbReference type="InterPro" id="IPR011646">
    <property type="entry name" value="KAP_P-loop"/>
</dbReference>